<name>A0A0A9H4N3_ARUDO</name>
<sequence length="84" mass="9168">MVLPHGACQCHSILKQWLPKLIGCRRNVSRTILCSGLNCNLKLSCSCCVKGYATLIEPQCPLHIHRILLLLGLCAGLNCGLRAL</sequence>
<reference evidence="1" key="2">
    <citation type="journal article" date="2015" name="Data Brief">
        <title>Shoot transcriptome of the giant reed, Arundo donax.</title>
        <authorList>
            <person name="Barrero R.A."/>
            <person name="Guerrero F.D."/>
            <person name="Moolhuijzen P."/>
            <person name="Goolsby J.A."/>
            <person name="Tidwell J."/>
            <person name="Bellgard S.E."/>
            <person name="Bellgard M.I."/>
        </authorList>
    </citation>
    <scope>NUCLEOTIDE SEQUENCE</scope>
    <source>
        <tissue evidence="1">Shoot tissue taken approximately 20 cm above the soil surface</tissue>
    </source>
</reference>
<evidence type="ECO:0000313" key="1">
    <source>
        <dbReference type="EMBL" id="JAE31702.1"/>
    </source>
</evidence>
<dbReference type="AlphaFoldDB" id="A0A0A9H4N3"/>
<organism evidence="1">
    <name type="scientific">Arundo donax</name>
    <name type="common">Giant reed</name>
    <name type="synonym">Donax arundinaceus</name>
    <dbReference type="NCBI Taxonomy" id="35708"/>
    <lineage>
        <taxon>Eukaryota</taxon>
        <taxon>Viridiplantae</taxon>
        <taxon>Streptophyta</taxon>
        <taxon>Embryophyta</taxon>
        <taxon>Tracheophyta</taxon>
        <taxon>Spermatophyta</taxon>
        <taxon>Magnoliopsida</taxon>
        <taxon>Liliopsida</taxon>
        <taxon>Poales</taxon>
        <taxon>Poaceae</taxon>
        <taxon>PACMAD clade</taxon>
        <taxon>Arundinoideae</taxon>
        <taxon>Arundineae</taxon>
        <taxon>Arundo</taxon>
    </lineage>
</organism>
<protein>
    <submittedName>
        <fullName evidence="1">Uncharacterized protein</fullName>
    </submittedName>
</protein>
<proteinExistence type="predicted"/>
<accession>A0A0A9H4N3</accession>
<reference evidence="1" key="1">
    <citation type="submission" date="2014-09" db="EMBL/GenBank/DDBJ databases">
        <authorList>
            <person name="Magalhaes I.L.F."/>
            <person name="Oliveira U."/>
            <person name="Santos F.R."/>
            <person name="Vidigal T.H.D.A."/>
            <person name="Brescovit A.D."/>
            <person name="Santos A.J."/>
        </authorList>
    </citation>
    <scope>NUCLEOTIDE SEQUENCE</scope>
    <source>
        <tissue evidence="1">Shoot tissue taken approximately 20 cm above the soil surface</tissue>
    </source>
</reference>
<dbReference type="EMBL" id="GBRH01166194">
    <property type="protein sequence ID" value="JAE31702.1"/>
    <property type="molecule type" value="Transcribed_RNA"/>
</dbReference>